<keyword evidence="5 12" id="KW-0132">Cell division</keyword>
<dbReference type="InterPro" id="IPR007838">
    <property type="entry name" value="Cell_div_ZapA-like"/>
</dbReference>
<dbReference type="GO" id="GO:0005829">
    <property type="term" value="C:cytosol"/>
    <property type="evidence" value="ECO:0007669"/>
    <property type="project" value="TreeGrafter"/>
</dbReference>
<comment type="caution">
    <text evidence="12">The sequence shown here is derived from an EMBL/GenBank/DDBJ whole genome shotgun (WGS) entry which is preliminary data.</text>
</comment>
<dbReference type="GO" id="GO:0000917">
    <property type="term" value="P:division septum assembly"/>
    <property type="evidence" value="ECO:0007669"/>
    <property type="project" value="UniProtKB-KW"/>
</dbReference>
<accession>A0A2S6H8C3</accession>
<evidence type="ECO:0000256" key="5">
    <source>
        <dbReference type="ARBA" id="ARBA00022618"/>
    </source>
</evidence>
<protein>
    <recommendedName>
        <fullName evidence="3">Cell division protein ZapA</fullName>
    </recommendedName>
    <alternativeName>
        <fullName evidence="11">Z ring-associated protein ZapA</fullName>
    </alternativeName>
</protein>
<evidence type="ECO:0000313" key="12">
    <source>
        <dbReference type="EMBL" id="PPK73739.1"/>
    </source>
</evidence>
<evidence type="ECO:0000256" key="8">
    <source>
        <dbReference type="ARBA" id="ARBA00023306"/>
    </source>
</evidence>
<keyword evidence="7" id="KW-0717">Septation</keyword>
<comment type="subunit">
    <text evidence="10">Homodimer. Interacts with FtsZ.</text>
</comment>
<dbReference type="AlphaFoldDB" id="A0A2S6H8C3"/>
<evidence type="ECO:0000256" key="2">
    <source>
        <dbReference type="ARBA" id="ARBA00010074"/>
    </source>
</evidence>
<evidence type="ECO:0000256" key="1">
    <source>
        <dbReference type="ARBA" id="ARBA00004496"/>
    </source>
</evidence>
<dbReference type="OrthoDB" id="5772359at2"/>
<evidence type="ECO:0000256" key="10">
    <source>
        <dbReference type="ARBA" id="ARBA00026068"/>
    </source>
</evidence>
<evidence type="ECO:0000256" key="4">
    <source>
        <dbReference type="ARBA" id="ARBA00022490"/>
    </source>
</evidence>
<dbReference type="GO" id="GO:0000921">
    <property type="term" value="P:septin ring assembly"/>
    <property type="evidence" value="ECO:0007669"/>
    <property type="project" value="TreeGrafter"/>
</dbReference>
<comment type="subcellular location">
    <subcellularLocation>
        <location evidence="1">Cytoplasm</location>
    </subcellularLocation>
</comment>
<evidence type="ECO:0000256" key="6">
    <source>
        <dbReference type="ARBA" id="ARBA00023054"/>
    </source>
</evidence>
<organism evidence="12 13">
    <name type="scientific">Methylobacter tundripaludum</name>
    <dbReference type="NCBI Taxonomy" id="173365"/>
    <lineage>
        <taxon>Bacteria</taxon>
        <taxon>Pseudomonadati</taxon>
        <taxon>Pseudomonadota</taxon>
        <taxon>Gammaproteobacteria</taxon>
        <taxon>Methylococcales</taxon>
        <taxon>Methylococcaceae</taxon>
        <taxon>Methylobacter</taxon>
    </lineage>
</organism>
<sequence>MNKKPQPVSLMIMGKEYKIACAPDEQSDLIQSAQQLDVQMRQMRDSGKVAGADRIAVMAALNLAHELQLMKSQNAQLNQTLSECLAKMTHKIENVLENH</sequence>
<evidence type="ECO:0000256" key="3">
    <source>
        <dbReference type="ARBA" id="ARBA00015195"/>
    </source>
</evidence>
<dbReference type="Gene3D" id="3.30.160.880">
    <property type="entry name" value="Cell division protein ZapA protomer, N-terminal domain"/>
    <property type="match status" value="1"/>
</dbReference>
<gene>
    <name evidence="12" type="ORF">B0F88_101270</name>
</gene>
<dbReference type="Proteomes" id="UP000238071">
    <property type="component" value="Unassembled WGS sequence"/>
</dbReference>
<evidence type="ECO:0000256" key="7">
    <source>
        <dbReference type="ARBA" id="ARBA00023210"/>
    </source>
</evidence>
<comment type="similarity">
    <text evidence="2">Belongs to the ZapA family. Type 1 subfamily.</text>
</comment>
<dbReference type="PANTHER" id="PTHR34981:SF1">
    <property type="entry name" value="CELL DIVISION PROTEIN ZAPA"/>
    <property type="match status" value="1"/>
</dbReference>
<comment type="function">
    <text evidence="9">Activator of cell division through the inhibition of FtsZ GTPase activity, therefore promoting FtsZ assembly into bundles of protofilaments necessary for the formation of the division Z ring. It is recruited early at mid-cell but it is not essential for cell division.</text>
</comment>
<proteinExistence type="inferred from homology"/>
<dbReference type="GO" id="GO:0043093">
    <property type="term" value="P:FtsZ-dependent cytokinesis"/>
    <property type="evidence" value="ECO:0007669"/>
    <property type="project" value="TreeGrafter"/>
</dbReference>
<evidence type="ECO:0000256" key="9">
    <source>
        <dbReference type="ARBA" id="ARBA00024910"/>
    </source>
</evidence>
<keyword evidence="13" id="KW-1185">Reference proteome</keyword>
<keyword evidence="6" id="KW-0175">Coiled coil</keyword>
<dbReference type="GO" id="GO:0030428">
    <property type="term" value="C:cell septum"/>
    <property type="evidence" value="ECO:0007669"/>
    <property type="project" value="TreeGrafter"/>
</dbReference>
<dbReference type="SUPFAM" id="SSF102829">
    <property type="entry name" value="Cell division protein ZapA-like"/>
    <property type="match status" value="1"/>
</dbReference>
<dbReference type="Gene3D" id="1.20.5.50">
    <property type="match status" value="1"/>
</dbReference>
<dbReference type="Pfam" id="PF05164">
    <property type="entry name" value="ZapA"/>
    <property type="match status" value="1"/>
</dbReference>
<dbReference type="EMBL" id="PTIY01000001">
    <property type="protein sequence ID" value="PPK73739.1"/>
    <property type="molecule type" value="Genomic_DNA"/>
</dbReference>
<name>A0A2S6H8C3_9GAMM</name>
<evidence type="ECO:0000256" key="11">
    <source>
        <dbReference type="ARBA" id="ARBA00033158"/>
    </source>
</evidence>
<dbReference type="PANTHER" id="PTHR34981">
    <property type="entry name" value="CELL DIVISION PROTEIN ZAPA"/>
    <property type="match status" value="1"/>
</dbReference>
<reference evidence="12 13" key="1">
    <citation type="submission" date="2018-02" db="EMBL/GenBank/DDBJ databases">
        <title>Subsurface microbial communities from deep shales in Ohio and West Virginia, USA.</title>
        <authorList>
            <person name="Wrighton K."/>
        </authorList>
    </citation>
    <scope>NUCLEOTIDE SEQUENCE [LARGE SCALE GENOMIC DNA]</scope>
    <source>
        <strain evidence="12 13">OWC-G53F</strain>
    </source>
</reference>
<dbReference type="RefSeq" id="WP_104422129.1">
    <property type="nucleotide sequence ID" value="NZ_PTIY01000001.1"/>
</dbReference>
<dbReference type="InterPro" id="IPR036192">
    <property type="entry name" value="Cell_div_ZapA-like_sf"/>
</dbReference>
<dbReference type="InterPro" id="IPR042233">
    <property type="entry name" value="Cell_div_ZapA_N"/>
</dbReference>
<dbReference type="GO" id="GO:0032153">
    <property type="term" value="C:cell division site"/>
    <property type="evidence" value="ECO:0007669"/>
    <property type="project" value="TreeGrafter"/>
</dbReference>
<evidence type="ECO:0000313" key="13">
    <source>
        <dbReference type="Proteomes" id="UP000238071"/>
    </source>
</evidence>
<keyword evidence="8" id="KW-0131">Cell cycle</keyword>
<keyword evidence="4" id="KW-0963">Cytoplasm</keyword>